<dbReference type="KEGG" id="rpc:RPC_1199"/>
<gene>
    <name evidence="1" type="ordered locus">RPC_1199</name>
</gene>
<dbReference type="EMBL" id="CP000301">
    <property type="protein sequence ID" value="ABD86762.1"/>
    <property type="molecule type" value="Genomic_DNA"/>
</dbReference>
<proteinExistence type="predicted"/>
<sequence length="96" mass="10529">MLARLRDLHRKTDASIAFSRMVIAQCLRAKSQSAARANRLLITPTPCLIRDVAQAVACALGERGASRRQYVNASTATALLQRPHFEPTTRRPGGTE</sequence>
<dbReference type="STRING" id="316056.RPC_1199"/>
<name>Q21A24_RHOPB</name>
<reference evidence="1" key="1">
    <citation type="submission" date="2006-03" db="EMBL/GenBank/DDBJ databases">
        <title>Complete sequence of Rhodopseudomonas palustris BisB18.</title>
        <authorList>
            <consortium name="US DOE Joint Genome Institute"/>
            <person name="Copeland A."/>
            <person name="Lucas S."/>
            <person name="Lapidus A."/>
            <person name="Barry K."/>
            <person name="Detter J.C."/>
            <person name="Glavina del Rio T."/>
            <person name="Hammon N."/>
            <person name="Israni S."/>
            <person name="Dalin E."/>
            <person name="Tice H."/>
            <person name="Pitluck S."/>
            <person name="Chain P."/>
            <person name="Malfatti S."/>
            <person name="Shin M."/>
            <person name="Vergez L."/>
            <person name="Schmutz J."/>
            <person name="Larimer F."/>
            <person name="Land M."/>
            <person name="Hauser L."/>
            <person name="Pelletier D.A."/>
            <person name="Kyrpides N."/>
            <person name="Anderson I."/>
            <person name="Oda Y."/>
            <person name="Harwood C.S."/>
            <person name="Richardson P."/>
        </authorList>
    </citation>
    <scope>NUCLEOTIDE SEQUENCE [LARGE SCALE GENOMIC DNA]</scope>
    <source>
        <strain evidence="1">BisB18</strain>
    </source>
</reference>
<organism evidence="1">
    <name type="scientific">Rhodopseudomonas palustris (strain BisB18)</name>
    <dbReference type="NCBI Taxonomy" id="316056"/>
    <lineage>
        <taxon>Bacteria</taxon>
        <taxon>Pseudomonadati</taxon>
        <taxon>Pseudomonadota</taxon>
        <taxon>Alphaproteobacteria</taxon>
        <taxon>Hyphomicrobiales</taxon>
        <taxon>Nitrobacteraceae</taxon>
        <taxon>Rhodopseudomonas</taxon>
    </lineage>
</organism>
<evidence type="ECO:0000313" key="1">
    <source>
        <dbReference type="EMBL" id="ABD86762.1"/>
    </source>
</evidence>
<protein>
    <submittedName>
        <fullName evidence="1">Uncharacterized protein</fullName>
    </submittedName>
</protein>
<dbReference type="AlphaFoldDB" id="Q21A24"/>
<accession>Q21A24</accession>
<dbReference type="HOGENOM" id="CLU_2357860_0_0_5"/>